<dbReference type="InterPro" id="IPR046519">
    <property type="entry name" value="X-Tfes_XVIPCD"/>
</dbReference>
<comment type="caution">
    <text evidence="3">The sequence shown here is derived from an EMBL/GenBank/DDBJ whole genome shotgun (WGS) entry which is preliminary data.</text>
</comment>
<evidence type="ECO:0000259" key="1">
    <source>
        <dbReference type="Pfam" id="PF09994"/>
    </source>
</evidence>
<reference evidence="4" key="1">
    <citation type="journal article" date="2019" name="Int. J. Syst. Evol. Microbiol.">
        <title>The Global Catalogue of Microorganisms (GCM) 10K type strain sequencing project: providing services to taxonomists for standard genome sequencing and annotation.</title>
        <authorList>
            <consortium name="The Broad Institute Genomics Platform"/>
            <consortium name="The Broad Institute Genome Sequencing Center for Infectious Disease"/>
            <person name="Wu L."/>
            <person name="Ma J."/>
        </authorList>
    </citation>
    <scope>NUCLEOTIDE SEQUENCE [LARGE SCALE GENOMIC DNA]</scope>
    <source>
        <strain evidence="4">CGMCC 1.8985</strain>
    </source>
</reference>
<evidence type="ECO:0000259" key="2">
    <source>
        <dbReference type="Pfam" id="PF20410"/>
    </source>
</evidence>
<dbReference type="InterPro" id="IPR018712">
    <property type="entry name" value="Tle1-like_cat"/>
</dbReference>
<evidence type="ECO:0008006" key="5">
    <source>
        <dbReference type="Google" id="ProtNLM"/>
    </source>
</evidence>
<evidence type="ECO:0000313" key="3">
    <source>
        <dbReference type="EMBL" id="GGJ97295.1"/>
    </source>
</evidence>
<feature type="domain" description="X-Tfes XVIPCD" evidence="2">
    <location>
        <begin position="384"/>
        <end position="481"/>
    </location>
</feature>
<dbReference type="Pfam" id="PF20410">
    <property type="entry name" value="X-Tfes_XVIPCD"/>
    <property type="match status" value="1"/>
</dbReference>
<accession>A0ABQ2E5T0</accession>
<evidence type="ECO:0000313" key="4">
    <source>
        <dbReference type="Proteomes" id="UP000599009"/>
    </source>
</evidence>
<feature type="domain" description="T6SS Phospholipase effector Tle1-like catalytic" evidence="1">
    <location>
        <begin position="52"/>
        <end position="171"/>
    </location>
</feature>
<name>A0ABQ2E5T0_9GAMM</name>
<gene>
    <name evidence="3" type="ORF">GCM10011394_02750</name>
</gene>
<dbReference type="EMBL" id="BMME01000001">
    <property type="protein sequence ID" value="GGJ97295.1"/>
    <property type="molecule type" value="Genomic_DNA"/>
</dbReference>
<organism evidence="3 4">
    <name type="scientific">Luteimonas terricola</name>
    <dbReference type="NCBI Taxonomy" id="645597"/>
    <lineage>
        <taxon>Bacteria</taxon>
        <taxon>Pseudomonadati</taxon>
        <taxon>Pseudomonadota</taxon>
        <taxon>Gammaproteobacteria</taxon>
        <taxon>Lysobacterales</taxon>
        <taxon>Lysobacteraceae</taxon>
        <taxon>Luteimonas</taxon>
    </lineage>
</organism>
<keyword evidence="4" id="KW-1185">Reference proteome</keyword>
<protein>
    <recommendedName>
        <fullName evidence="5">DUF2235 domain-containing protein</fullName>
    </recommendedName>
</protein>
<proteinExistence type="predicted"/>
<sequence>MGGGKVGGIGTHEASAEKLATYEAARQDLAGMQVPILYQSDNPNSYLYFASFDGSGQDVERESQISTNVGVNHREVQGLKKLGEERIAGGYTAGPGTQRNPIVRTLDSVAAFSYDDRIIDAYLQFARQARIWLQENPNAEIHIASIGYSRGATLIPGFARLVERHGILDPTGLGFHKDGNGELIASSPRPPLVPPGQTAHAVALFDPVSTSLPKHYDLRLPPSVISGYSLLAGDELRRLFPYTTMIGDGVTADGRFGRSTVAGAHSDVGGGNRANGLEIRSGNVVVGYLNSLTDRPLLSMREVPDDPAMSVIHRSEQAMFGLFAIGASAPGERYVRERLCVVVDPCTDAMPRDEALAARFEYRFPSPASMAMPMPGVAASPLHEPGHPGHALFRQALDGVRALDARLGRTPDAGSERLAAALAATAGREGLRDIDHVVAGDSGRRMFAVEGALHDPAQRRAWVDTVPALAQPLAESARQLESLSPGLSVVPRVPERGLTQQPAPAIF</sequence>
<dbReference type="Proteomes" id="UP000599009">
    <property type="component" value="Unassembled WGS sequence"/>
</dbReference>
<dbReference type="Pfam" id="PF09994">
    <property type="entry name" value="T6SS_Tle1-like_cat"/>
    <property type="match status" value="1"/>
</dbReference>